<sequence length="370" mass="42286">MANLSLCQLAGFLSNGVWGHNHNPLHLTAVMCSVTAHWIHCSTPIKELGCGYATSSDIQKINLEDDVPKKAKVSKAMRAYLERARQHDEFLKEQLLQYNVGKRHLANMMGEDPDTFTQDDVDKAIEYLFPSGLFEPKARPMMKPPEEIFPPRKAAEFDESGRPHHFLFYTGKPNLFQLLFDTVSHMNALNEFEDKMIKKHLIPDANQALTTSGMTWLPKAEIENMLVEKLSDRQYNLLISVLERLIQHPYSYRINNFIERFRRPLLIQTGVFDIPKPQYDADGRAYVTTKECLRKSARGEVTVRSPGSGLITINNQSIEYFEHLQDREQEVQGIDPHGFCDQSDKPPHSGTCICFLVILEEVHKLEGSVM</sequence>
<evidence type="ECO:0000313" key="1">
    <source>
        <dbReference type="EMBL" id="GFG37778.1"/>
    </source>
</evidence>
<reference evidence="2" key="1">
    <citation type="submission" date="2020-01" db="EMBL/GenBank/DDBJ databases">
        <title>Draft genome sequence of the Termite Coptotermes fromosanus.</title>
        <authorList>
            <person name="Itakura S."/>
            <person name="Yosikawa Y."/>
            <person name="Umezawa K."/>
        </authorList>
    </citation>
    <scope>NUCLEOTIDE SEQUENCE [LARGE SCALE GENOMIC DNA]</scope>
</reference>
<dbReference type="InParanoid" id="A0A6L2Q4L3"/>
<dbReference type="FunCoup" id="A0A6L2Q4L3">
    <property type="interactions" value="762"/>
</dbReference>
<evidence type="ECO:0008006" key="3">
    <source>
        <dbReference type="Google" id="ProtNLM"/>
    </source>
</evidence>
<name>A0A6L2Q4L3_COPFO</name>
<organism evidence="1 2">
    <name type="scientific">Coptotermes formosanus</name>
    <name type="common">Formosan subterranean termite</name>
    <dbReference type="NCBI Taxonomy" id="36987"/>
    <lineage>
        <taxon>Eukaryota</taxon>
        <taxon>Metazoa</taxon>
        <taxon>Ecdysozoa</taxon>
        <taxon>Arthropoda</taxon>
        <taxon>Hexapoda</taxon>
        <taxon>Insecta</taxon>
        <taxon>Pterygota</taxon>
        <taxon>Neoptera</taxon>
        <taxon>Polyneoptera</taxon>
        <taxon>Dictyoptera</taxon>
        <taxon>Blattodea</taxon>
        <taxon>Blattoidea</taxon>
        <taxon>Termitoidae</taxon>
        <taxon>Rhinotermitidae</taxon>
        <taxon>Coptotermes</taxon>
    </lineage>
</organism>
<dbReference type="OrthoDB" id="10254627at2759"/>
<accession>A0A6L2Q4L3</accession>
<dbReference type="AlphaFoldDB" id="A0A6L2Q4L3"/>
<protein>
    <recommendedName>
        <fullName evidence="3">28S ribosomal protein S9, mitochondrial</fullName>
    </recommendedName>
</protein>
<evidence type="ECO:0000313" key="2">
    <source>
        <dbReference type="Proteomes" id="UP000502823"/>
    </source>
</evidence>
<proteinExistence type="predicted"/>
<gene>
    <name evidence="1" type="ORF">Cfor_02416</name>
</gene>
<keyword evidence="2" id="KW-1185">Reference proteome</keyword>
<comment type="caution">
    <text evidence="1">The sequence shown here is derived from an EMBL/GenBank/DDBJ whole genome shotgun (WGS) entry which is preliminary data.</text>
</comment>
<dbReference type="EMBL" id="BLKM01000723">
    <property type="protein sequence ID" value="GFG37778.1"/>
    <property type="molecule type" value="Genomic_DNA"/>
</dbReference>
<dbReference type="Proteomes" id="UP000502823">
    <property type="component" value="Unassembled WGS sequence"/>
</dbReference>